<dbReference type="Pfam" id="PF00460">
    <property type="entry name" value="Flg_bb_rod"/>
    <property type="match status" value="1"/>
</dbReference>
<dbReference type="STRING" id="420998.JDO7802_01114"/>
<dbReference type="InterPro" id="IPR019776">
    <property type="entry name" value="Flagellar_basal_body_rod_CS"/>
</dbReference>
<organism evidence="4 5">
    <name type="scientific">Jannaschia donghaensis</name>
    <dbReference type="NCBI Taxonomy" id="420998"/>
    <lineage>
        <taxon>Bacteria</taxon>
        <taxon>Pseudomonadati</taxon>
        <taxon>Pseudomonadota</taxon>
        <taxon>Alphaproteobacteria</taxon>
        <taxon>Rhodobacterales</taxon>
        <taxon>Roseobacteraceae</taxon>
        <taxon>Jannaschia</taxon>
    </lineage>
</organism>
<evidence type="ECO:0000256" key="1">
    <source>
        <dbReference type="ARBA" id="ARBA00004117"/>
    </source>
</evidence>
<feature type="domain" description="Flagellar basal body rod protein N-terminal" evidence="3">
    <location>
        <begin position="8"/>
        <end position="38"/>
    </location>
</feature>
<dbReference type="GO" id="GO:0009425">
    <property type="term" value="C:bacterial-type flagellum basal body"/>
    <property type="evidence" value="ECO:0007669"/>
    <property type="project" value="UniProtKB-SubCell"/>
</dbReference>
<proteinExistence type="inferred from homology"/>
<accession>A0A0M6YGP4</accession>
<evidence type="ECO:0000256" key="2">
    <source>
        <dbReference type="ARBA" id="ARBA00009677"/>
    </source>
</evidence>
<sequence length="122" mass="13168">MIEMPDILRLAAGAAAHSANRQGVIAANVANADTPGFRARDMAAFSPDDGFQLRRTDARHMAGQAGRAETFALKQAMADPNGNTVDLEDQVLRGIEASRAHNRAITVYRNNLDILRAALGRR</sequence>
<keyword evidence="5" id="KW-1185">Reference proteome</keyword>
<dbReference type="AlphaFoldDB" id="A0A0M6YGP4"/>
<dbReference type="Proteomes" id="UP000049222">
    <property type="component" value="Unassembled WGS sequence"/>
</dbReference>
<dbReference type="InterPro" id="IPR001444">
    <property type="entry name" value="Flag_bb_rod_N"/>
</dbReference>
<evidence type="ECO:0000313" key="4">
    <source>
        <dbReference type="EMBL" id="CTQ49104.1"/>
    </source>
</evidence>
<dbReference type="EMBL" id="CXSU01000011">
    <property type="protein sequence ID" value="CTQ49104.1"/>
    <property type="molecule type" value="Genomic_DNA"/>
</dbReference>
<comment type="similarity">
    <text evidence="2">Belongs to the flagella basal body rod proteins family.</text>
</comment>
<evidence type="ECO:0000313" key="5">
    <source>
        <dbReference type="Proteomes" id="UP000049222"/>
    </source>
</evidence>
<dbReference type="OrthoDB" id="9788334at2"/>
<protein>
    <submittedName>
        <fullName evidence="4">Putative proximal rod protein</fullName>
    </submittedName>
</protein>
<reference evidence="4 5" key="1">
    <citation type="submission" date="2015-07" db="EMBL/GenBank/DDBJ databases">
        <authorList>
            <person name="Noorani M."/>
        </authorList>
    </citation>
    <scope>NUCLEOTIDE SEQUENCE [LARGE SCALE GENOMIC DNA]</scope>
    <source>
        <strain evidence="4 5">CECT 7802</strain>
    </source>
</reference>
<evidence type="ECO:0000259" key="3">
    <source>
        <dbReference type="Pfam" id="PF00460"/>
    </source>
</evidence>
<comment type="subcellular location">
    <subcellularLocation>
        <location evidence="1">Bacterial flagellum basal body</location>
    </subcellularLocation>
</comment>
<dbReference type="PROSITE" id="PS00588">
    <property type="entry name" value="FLAGELLA_BB_ROD"/>
    <property type="match status" value="1"/>
</dbReference>
<gene>
    <name evidence="4" type="primary">flgB</name>
    <name evidence="4" type="ORF">JDO7802_01114</name>
</gene>
<name>A0A0M6YGP4_9RHOB</name>